<dbReference type="Gene3D" id="1.25.40.10">
    <property type="entry name" value="Tetratricopeptide repeat domain"/>
    <property type="match status" value="2"/>
</dbReference>
<keyword evidence="4" id="KW-1185">Reference proteome</keyword>
<dbReference type="Pfam" id="PF20430">
    <property type="entry name" value="Eplus_motif"/>
    <property type="match status" value="1"/>
</dbReference>
<protein>
    <recommendedName>
        <fullName evidence="5">Pentatricopeptide repeat-containing protein</fullName>
    </recommendedName>
</protein>
<dbReference type="InterPro" id="IPR011990">
    <property type="entry name" value="TPR-like_helical_dom_sf"/>
</dbReference>
<evidence type="ECO:0000313" key="3">
    <source>
        <dbReference type="EMBL" id="KAK6128140.1"/>
    </source>
</evidence>
<proteinExistence type="predicted"/>
<feature type="repeat" description="PPR" evidence="2">
    <location>
        <begin position="91"/>
        <end position="125"/>
    </location>
</feature>
<dbReference type="Pfam" id="PF12854">
    <property type="entry name" value="PPR_1"/>
    <property type="match status" value="1"/>
</dbReference>
<reference evidence="3 4" key="1">
    <citation type="journal article" date="2021" name="Comput. Struct. Biotechnol. J.">
        <title>De novo genome assembly of the potent medicinal plant Rehmannia glutinosa using nanopore technology.</title>
        <authorList>
            <person name="Ma L."/>
            <person name="Dong C."/>
            <person name="Song C."/>
            <person name="Wang X."/>
            <person name="Zheng X."/>
            <person name="Niu Y."/>
            <person name="Chen S."/>
            <person name="Feng W."/>
        </authorList>
    </citation>
    <scope>NUCLEOTIDE SEQUENCE [LARGE SCALE GENOMIC DNA]</scope>
    <source>
        <strain evidence="3">DH-2019</strain>
    </source>
</reference>
<feature type="repeat" description="PPR" evidence="2">
    <location>
        <begin position="227"/>
        <end position="257"/>
    </location>
</feature>
<dbReference type="Pfam" id="PF20431">
    <property type="entry name" value="E_motif"/>
    <property type="match status" value="1"/>
</dbReference>
<evidence type="ECO:0000256" key="2">
    <source>
        <dbReference type="PROSITE-ProRule" id="PRU00708"/>
    </source>
</evidence>
<dbReference type="PANTHER" id="PTHR47926:SF526">
    <property type="entry name" value="PENTACOTRIPEPTIDE-REPEAT REGION OF PRORP DOMAIN-CONTAINING PROTEIN"/>
    <property type="match status" value="1"/>
</dbReference>
<dbReference type="Pfam" id="PF13041">
    <property type="entry name" value="PPR_2"/>
    <property type="match status" value="2"/>
</dbReference>
<dbReference type="InterPro" id="IPR002885">
    <property type="entry name" value="PPR_rpt"/>
</dbReference>
<dbReference type="NCBIfam" id="TIGR00756">
    <property type="entry name" value="PPR"/>
    <property type="match status" value="3"/>
</dbReference>
<evidence type="ECO:0000313" key="4">
    <source>
        <dbReference type="Proteomes" id="UP001318860"/>
    </source>
</evidence>
<gene>
    <name evidence="3" type="ORF">DH2020_038118</name>
</gene>
<comment type="caution">
    <text evidence="3">The sequence shown here is derived from an EMBL/GenBank/DDBJ whole genome shotgun (WGS) entry which is preliminary data.</text>
</comment>
<dbReference type="Pfam" id="PF01535">
    <property type="entry name" value="PPR"/>
    <property type="match status" value="2"/>
</dbReference>
<organism evidence="3 4">
    <name type="scientific">Rehmannia glutinosa</name>
    <name type="common">Chinese foxglove</name>
    <dbReference type="NCBI Taxonomy" id="99300"/>
    <lineage>
        <taxon>Eukaryota</taxon>
        <taxon>Viridiplantae</taxon>
        <taxon>Streptophyta</taxon>
        <taxon>Embryophyta</taxon>
        <taxon>Tracheophyta</taxon>
        <taxon>Spermatophyta</taxon>
        <taxon>Magnoliopsida</taxon>
        <taxon>eudicotyledons</taxon>
        <taxon>Gunneridae</taxon>
        <taxon>Pentapetalae</taxon>
        <taxon>asterids</taxon>
        <taxon>lamiids</taxon>
        <taxon>Lamiales</taxon>
        <taxon>Orobanchaceae</taxon>
        <taxon>Rehmannieae</taxon>
        <taxon>Rehmannia</taxon>
    </lineage>
</organism>
<dbReference type="InterPro" id="IPR046849">
    <property type="entry name" value="E2_motif"/>
</dbReference>
<keyword evidence="1" id="KW-0677">Repeat</keyword>
<evidence type="ECO:0008006" key="5">
    <source>
        <dbReference type="Google" id="ProtNLM"/>
    </source>
</evidence>
<name>A0ABR0V1F3_REHGL</name>
<dbReference type="PANTHER" id="PTHR47926">
    <property type="entry name" value="PENTATRICOPEPTIDE REPEAT-CONTAINING PROTEIN"/>
    <property type="match status" value="1"/>
</dbReference>
<evidence type="ECO:0000256" key="1">
    <source>
        <dbReference type="ARBA" id="ARBA00022737"/>
    </source>
</evidence>
<sequence length="461" mass="51964">MPTSPPMAFRRKASFLSSYWLSTRPSIISRVPTECSTKCQIQVPHSGIKSSEAIRLAETSVNRLVDFYVKSGEKDGVGKAKQVFDEMGEKNVVTWNSLLSGCFRCGDADGARRVFEEMPERNLVSWTTMIAGCAQNGRCKEALALFQEMQRENVEFDQVTLVAVLSACAELGDLNLGKWIHSYVFESFTYRNQPVLISLKNALIHMYASCGEIEAAFGIFKRMDQRTTVSWTSMITGFAKHGYGEEAISVFQWMESVEETNVRPDEITFLGVLCACSHSGYVKEGRRYFRTMIDTWGIEPRIEHFGCMVDLLSRAGLLDEAQELVKSMPMKPNDAVWGALLGGCRIYKSVELASNVADRLTKELDPHRAAGYFVLLSNVYAAAKRWQDVVAVRKKMLDVKTRKPPGRSWIQIEGSIYEFLAGDRSHENARLIYDVLDEITREARFQGYVLYFADGLIGNED</sequence>
<dbReference type="EMBL" id="JABTTQ020001823">
    <property type="protein sequence ID" value="KAK6128140.1"/>
    <property type="molecule type" value="Genomic_DNA"/>
</dbReference>
<feature type="repeat" description="PPR" evidence="2">
    <location>
        <begin position="126"/>
        <end position="156"/>
    </location>
</feature>
<dbReference type="InterPro" id="IPR046848">
    <property type="entry name" value="E_motif"/>
</dbReference>
<dbReference type="InterPro" id="IPR046960">
    <property type="entry name" value="PPR_At4g14850-like_plant"/>
</dbReference>
<accession>A0ABR0V1F3</accession>
<dbReference type="PROSITE" id="PS51375">
    <property type="entry name" value="PPR"/>
    <property type="match status" value="3"/>
</dbReference>
<dbReference type="Proteomes" id="UP001318860">
    <property type="component" value="Unassembled WGS sequence"/>
</dbReference>